<organism evidence="2 3">
    <name type="scientific">Glossina austeni</name>
    <name type="common">Savannah tsetse fly</name>
    <dbReference type="NCBI Taxonomy" id="7395"/>
    <lineage>
        <taxon>Eukaryota</taxon>
        <taxon>Metazoa</taxon>
        <taxon>Ecdysozoa</taxon>
        <taxon>Arthropoda</taxon>
        <taxon>Hexapoda</taxon>
        <taxon>Insecta</taxon>
        <taxon>Pterygota</taxon>
        <taxon>Neoptera</taxon>
        <taxon>Endopterygota</taxon>
        <taxon>Diptera</taxon>
        <taxon>Brachycera</taxon>
        <taxon>Muscomorpha</taxon>
        <taxon>Hippoboscoidea</taxon>
        <taxon>Glossinidae</taxon>
        <taxon>Glossina</taxon>
    </lineage>
</organism>
<dbReference type="EnsemblMetazoa" id="GAUT000913-RA">
    <property type="protein sequence ID" value="GAUT000913-PA"/>
    <property type="gene ID" value="GAUT000913"/>
</dbReference>
<protein>
    <submittedName>
        <fullName evidence="2">HTH_48 domain-containing protein</fullName>
    </submittedName>
</protein>
<proteinExistence type="predicted"/>
<dbReference type="AlphaFoldDB" id="A0A1A9UDI2"/>
<sequence>MIYDAVFKVTVIENYCSISLSQRMRWYVPAQPNNANVEIALHIKLLCSQFIEHFIIYKYFVCDSGCEGSNSWRIKTLPVQHTPPTFEINPTQNVNVDWLPFHVSLDNVLARLWQAAQSFRDLNELFGEGTISESRYREWFARFKSGDTSLDGKPGRGSLSDLDDQAFLVAVEGDESLTT</sequence>
<dbReference type="VEuPathDB" id="VectorBase:GAUT000913"/>
<dbReference type="Gene3D" id="1.10.10.1450">
    <property type="match status" value="1"/>
</dbReference>
<dbReference type="Proteomes" id="UP000078200">
    <property type="component" value="Unassembled WGS sequence"/>
</dbReference>
<dbReference type="Pfam" id="PF17906">
    <property type="entry name" value="HTH_48"/>
    <property type="match status" value="1"/>
</dbReference>
<name>A0A1A9UDI2_GLOAU</name>
<evidence type="ECO:0000313" key="2">
    <source>
        <dbReference type="EnsemblMetazoa" id="GAUT000913-PA"/>
    </source>
</evidence>
<keyword evidence="3" id="KW-1185">Reference proteome</keyword>
<evidence type="ECO:0000259" key="1">
    <source>
        <dbReference type="Pfam" id="PF17906"/>
    </source>
</evidence>
<dbReference type="InterPro" id="IPR041426">
    <property type="entry name" value="Mos1_HTH"/>
</dbReference>
<evidence type="ECO:0000313" key="3">
    <source>
        <dbReference type="Proteomes" id="UP000078200"/>
    </source>
</evidence>
<accession>A0A1A9UDI2</accession>
<feature type="domain" description="Mos1 transposase HTH" evidence="1">
    <location>
        <begin position="113"/>
        <end position="147"/>
    </location>
</feature>
<reference evidence="2" key="1">
    <citation type="submission" date="2020-05" db="UniProtKB">
        <authorList>
            <consortium name="EnsemblMetazoa"/>
        </authorList>
    </citation>
    <scope>IDENTIFICATION</scope>
    <source>
        <strain evidence="2">TTRI</strain>
    </source>
</reference>